<evidence type="ECO:0000256" key="2">
    <source>
        <dbReference type="ARBA" id="ARBA00008034"/>
    </source>
</evidence>
<dbReference type="AlphaFoldDB" id="A0A9X3JFA3"/>
<evidence type="ECO:0000313" key="10">
    <source>
        <dbReference type="EMBL" id="MCZ0725160.1"/>
    </source>
</evidence>
<keyword evidence="11" id="KW-1185">Reference proteome</keyword>
<keyword evidence="5 8" id="KW-0812">Transmembrane</keyword>
<dbReference type="RefSeq" id="WP_268751487.1">
    <property type="nucleotide sequence ID" value="NZ_JAPRFQ010000001.1"/>
</dbReference>
<evidence type="ECO:0000256" key="6">
    <source>
        <dbReference type="ARBA" id="ARBA00022989"/>
    </source>
</evidence>
<dbReference type="EMBL" id="JAPRFR010000001">
    <property type="protein sequence ID" value="MCZ0725160.1"/>
    <property type="molecule type" value="Genomic_DNA"/>
</dbReference>
<dbReference type="Pfam" id="PF00950">
    <property type="entry name" value="ABC-3"/>
    <property type="match status" value="1"/>
</dbReference>
<feature type="transmembrane region" description="Helical" evidence="9">
    <location>
        <begin position="146"/>
        <end position="164"/>
    </location>
</feature>
<feature type="transmembrane region" description="Helical" evidence="9">
    <location>
        <begin position="100"/>
        <end position="119"/>
    </location>
</feature>
<keyword evidence="7 9" id="KW-0472">Membrane</keyword>
<feature type="transmembrane region" description="Helical" evidence="9">
    <location>
        <begin position="262"/>
        <end position="279"/>
    </location>
</feature>
<reference evidence="10" key="1">
    <citation type="submission" date="2022-12" db="EMBL/GenBank/DDBJ databases">
        <title>Description and comparative metabolic analysis of Aerococcus sp. nov., isolated from the feces of a pig.</title>
        <authorList>
            <person name="Chang Y.-H."/>
        </authorList>
    </citation>
    <scope>NUCLEOTIDE SEQUENCE</scope>
    <source>
        <strain evidence="10">YH-aer222</strain>
    </source>
</reference>
<feature type="transmembrane region" description="Helical" evidence="9">
    <location>
        <begin position="229"/>
        <end position="250"/>
    </location>
</feature>
<dbReference type="SUPFAM" id="SSF81345">
    <property type="entry name" value="ABC transporter involved in vitamin B12 uptake, BtuC"/>
    <property type="match status" value="1"/>
</dbReference>
<dbReference type="InterPro" id="IPR037294">
    <property type="entry name" value="ABC_BtuC-like"/>
</dbReference>
<comment type="subcellular location">
    <subcellularLocation>
        <location evidence="1 8">Cell membrane</location>
        <topology evidence="1 8">Multi-pass membrane protein</topology>
    </subcellularLocation>
</comment>
<evidence type="ECO:0000256" key="3">
    <source>
        <dbReference type="ARBA" id="ARBA00022448"/>
    </source>
</evidence>
<feature type="transmembrane region" description="Helical" evidence="9">
    <location>
        <begin position="184"/>
        <end position="217"/>
    </location>
</feature>
<evidence type="ECO:0000313" key="11">
    <source>
        <dbReference type="Proteomes" id="UP001146670"/>
    </source>
</evidence>
<evidence type="ECO:0000256" key="8">
    <source>
        <dbReference type="RuleBase" id="RU003943"/>
    </source>
</evidence>
<dbReference type="CDD" id="cd06550">
    <property type="entry name" value="TM_ABC_iron-siderophores_like"/>
    <property type="match status" value="1"/>
</dbReference>
<organism evidence="10 11">
    <name type="scientific">Aerococcus kribbianus</name>
    <dbReference type="NCBI Taxonomy" id="2999064"/>
    <lineage>
        <taxon>Bacteria</taxon>
        <taxon>Bacillati</taxon>
        <taxon>Bacillota</taxon>
        <taxon>Bacilli</taxon>
        <taxon>Lactobacillales</taxon>
        <taxon>Aerococcaceae</taxon>
        <taxon>Aerococcus</taxon>
    </lineage>
</organism>
<accession>A0A9X3JFA3</accession>
<feature type="transmembrane region" description="Helical" evidence="9">
    <location>
        <begin position="12"/>
        <end position="35"/>
    </location>
</feature>
<comment type="caution">
    <text evidence="10">The sequence shown here is derived from an EMBL/GenBank/DDBJ whole genome shotgun (WGS) entry which is preliminary data.</text>
</comment>
<comment type="similarity">
    <text evidence="2 8">Belongs to the ABC-3 integral membrane protein family.</text>
</comment>
<feature type="transmembrane region" description="Helical" evidence="9">
    <location>
        <begin position="68"/>
        <end position="88"/>
    </location>
</feature>
<evidence type="ECO:0000256" key="1">
    <source>
        <dbReference type="ARBA" id="ARBA00004651"/>
    </source>
</evidence>
<dbReference type="InterPro" id="IPR001626">
    <property type="entry name" value="ABC_TroCD"/>
</dbReference>
<name>A0A9X3JFA3_9LACT</name>
<dbReference type="GO" id="GO:0010043">
    <property type="term" value="P:response to zinc ion"/>
    <property type="evidence" value="ECO:0007669"/>
    <property type="project" value="TreeGrafter"/>
</dbReference>
<dbReference type="GO" id="GO:0043190">
    <property type="term" value="C:ATP-binding cassette (ABC) transporter complex"/>
    <property type="evidence" value="ECO:0007669"/>
    <property type="project" value="InterPro"/>
</dbReference>
<evidence type="ECO:0000256" key="7">
    <source>
        <dbReference type="ARBA" id="ARBA00023136"/>
    </source>
</evidence>
<keyword evidence="4" id="KW-1003">Cell membrane</keyword>
<dbReference type="GO" id="GO:0055085">
    <property type="term" value="P:transmembrane transport"/>
    <property type="evidence" value="ECO:0007669"/>
    <property type="project" value="InterPro"/>
</dbReference>
<keyword evidence="6 9" id="KW-1133">Transmembrane helix</keyword>
<feature type="transmembrane region" description="Helical" evidence="9">
    <location>
        <begin position="42"/>
        <end position="62"/>
    </location>
</feature>
<dbReference type="Gene3D" id="1.10.3470.10">
    <property type="entry name" value="ABC transporter involved in vitamin B12 uptake, BtuC"/>
    <property type="match status" value="1"/>
</dbReference>
<gene>
    <name evidence="10" type="ORF">OW157_01085</name>
</gene>
<dbReference type="Proteomes" id="UP001146670">
    <property type="component" value="Unassembled WGS sequence"/>
</dbReference>
<sequence>MIDTFSRVLTDHTFQIVALATVLLGLVNGVLGVFLTLKRQSLLGDALGHSALPGIAIAFIIIQDKNFLLLLIGGGIAALLATGIIQLLSNSPSGIKQDAALALVLSSFFGLGTILITYIQRFPNASQAGIKNFIFGQASGMLRRDLYLIGIFTILAFILVAFLWKEFKLLSFDAIFAKMQGKKYAYLESLLFLLMVFAIVLGLESVGVVLISALLINPAVASRQWSDKLSIVVLLAAVFGGVSAFVGTLLSSMGQQIPTGPAIVLVISGIAFFSLIFAPKNGLLAKLVRHHRNQKRLLKDLTRSAKQGGNESC</sequence>
<dbReference type="PANTHER" id="PTHR30477">
    <property type="entry name" value="ABC-TRANSPORTER METAL-BINDING PROTEIN"/>
    <property type="match status" value="1"/>
</dbReference>
<proteinExistence type="inferred from homology"/>
<dbReference type="PANTHER" id="PTHR30477:SF3">
    <property type="entry name" value="METAL TRANSPORT SYSTEM MEMBRANE PROTEIN CT_069-RELATED"/>
    <property type="match status" value="1"/>
</dbReference>
<evidence type="ECO:0000256" key="5">
    <source>
        <dbReference type="ARBA" id="ARBA00022692"/>
    </source>
</evidence>
<evidence type="ECO:0000256" key="9">
    <source>
        <dbReference type="SAM" id="Phobius"/>
    </source>
</evidence>
<keyword evidence="3 8" id="KW-0813">Transport</keyword>
<protein>
    <submittedName>
        <fullName evidence="10">Metal ABC transporter permease</fullName>
    </submittedName>
</protein>
<evidence type="ECO:0000256" key="4">
    <source>
        <dbReference type="ARBA" id="ARBA00022475"/>
    </source>
</evidence>